<gene>
    <name evidence="1" type="ORF">WJM97_14710</name>
</gene>
<sequence length="292" mass="34034">MNKILLKIRKRILRAIDKHQLTKYQANYFYQKSLKKHLLSLPTLPPYHSNLLRIINKEGVAITTLDKLGITSSSDIFTSAQSLMFKISQNTSYDPNQFVIHATPQQIIEYQEIFLWGLDQDLLNLIENFLGLPVAYQGIYFRRDIANQLEIGSRLWHIDQEDRKVLKIIIYLNDVNEDNGPFQYIPKYLTSEIEQSLQYRTGYVRDNVMQGVTSSEVYKSCTGIAKTVIIADTSSIFHRGKPPINTDRFTIFYDYTSRRHKQAFHGTSILAYSDLHILSKNLSEKQKRCIFW</sequence>
<protein>
    <submittedName>
        <fullName evidence="1">2OG-Fe(II) oxygenase</fullName>
    </submittedName>
</protein>
<evidence type="ECO:0000313" key="1">
    <source>
        <dbReference type="EMBL" id="WZB86643.1"/>
    </source>
</evidence>
<name>A0ABZ2UMP1_9CYAN</name>
<dbReference type="SUPFAM" id="SSF51197">
    <property type="entry name" value="Clavaminate synthase-like"/>
    <property type="match status" value="1"/>
</dbReference>
<evidence type="ECO:0000313" key="2">
    <source>
        <dbReference type="Proteomes" id="UP001483337"/>
    </source>
</evidence>
<dbReference type="RefSeq" id="WP_353929557.1">
    <property type="nucleotide sequence ID" value="NZ_CP150886.1"/>
</dbReference>
<dbReference type="Proteomes" id="UP001483337">
    <property type="component" value="Chromosome"/>
</dbReference>
<accession>A0ABZ2UMP1</accession>
<reference evidence="1 2" key="1">
    <citation type="submission" date="2024-04" db="EMBL/GenBank/DDBJ databases">
        <title>Okeanomitos corallinicola gen. &amp; sp. nov. (Nostocales, Cyanobacteria), a new toxic marine heterocyst-forming cyanobacterium from a coral reef.</title>
        <authorList>
            <person name="Li H."/>
            <person name="Li R."/>
            <person name="Kang J."/>
            <person name="Hii K.S."/>
            <person name="Mohamed H.F."/>
            <person name="Xu X."/>
            <person name="Luo Z."/>
        </authorList>
    </citation>
    <scope>NUCLEOTIDE SEQUENCE [LARGE SCALE GENOMIC DNA]</scope>
    <source>
        <strain evidence="1 2">TIOX110</strain>
    </source>
</reference>
<dbReference type="Gene3D" id="2.60.120.620">
    <property type="entry name" value="q2cbj1_9rhob like domain"/>
    <property type="match status" value="1"/>
</dbReference>
<organism evidence="1 2">
    <name type="scientific">Okeanomitos corallinicola TIOX110</name>
    <dbReference type="NCBI Taxonomy" id="3133117"/>
    <lineage>
        <taxon>Bacteria</taxon>
        <taxon>Bacillati</taxon>
        <taxon>Cyanobacteriota</taxon>
        <taxon>Cyanophyceae</taxon>
        <taxon>Nostocales</taxon>
        <taxon>Aphanizomenonaceae</taxon>
        <taxon>Okeanomitos</taxon>
    </lineage>
</organism>
<proteinExistence type="predicted"/>
<keyword evidence="2" id="KW-1185">Reference proteome</keyword>
<dbReference type="EMBL" id="CP150886">
    <property type="protein sequence ID" value="WZB86643.1"/>
    <property type="molecule type" value="Genomic_DNA"/>
</dbReference>